<reference evidence="1 2" key="1">
    <citation type="submission" date="2018-08" db="EMBL/GenBank/DDBJ databases">
        <title>A genome reference for cultivated species of the human gut microbiota.</title>
        <authorList>
            <person name="Zou Y."/>
            <person name="Xue W."/>
            <person name="Luo G."/>
        </authorList>
    </citation>
    <scope>NUCLEOTIDE SEQUENCE [LARGE SCALE GENOMIC DNA]</scope>
    <source>
        <strain evidence="1 2">AM17-48</strain>
    </source>
</reference>
<dbReference type="RefSeq" id="WP_117611155.1">
    <property type="nucleotide sequence ID" value="NZ_JAQEVI010000024.1"/>
</dbReference>
<sequence length="147" mass="17060">MESNESKELKTLFIEEELSQHGEWLCDILTEAIETRKLMQTDALHDSIDYKTFHDGENPGLKVSFFSYGRAFEIAGNKKNRHQVDTNRTVWGMKANRNPVKKNTRWYAKNMYGGLNRLISRVMYGLSDAEIARLKGILENRKLNYNG</sequence>
<accession>A0A414X799</accession>
<gene>
    <name evidence="1" type="ORF">DW206_05110</name>
</gene>
<evidence type="ECO:0000313" key="2">
    <source>
        <dbReference type="Proteomes" id="UP000283329"/>
    </source>
</evidence>
<dbReference type="AlphaFoldDB" id="A0A414X799"/>
<comment type="caution">
    <text evidence="1">The sequence shown here is derived from an EMBL/GenBank/DDBJ whole genome shotgun (WGS) entry which is preliminary data.</text>
</comment>
<evidence type="ECO:0008006" key="3">
    <source>
        <dbReference type="Google" id="ProtNLM"/>
    </source>
</evidence>
<dbReference type="Proteomes" id="UP000283329">
    <property type="component" value="Unassembled WGS sequence"/>
</dbReference>
<dbReference type="EMBL" id="QRJR01000003">
    <property type="protein sequence ID" value="RHH50019.1"/>
    <property type="molecule type" value="Genomic_DNA"/>
</dbReference>
<proteinExistence type="predicted"/>
<protein>
    <recommendedName>
        <fullName evidence="3">HK97 gp10 family phage protein</fullName>
    </recommendedName>
</protein>
<evidence type="ECO:0000313" key="1">
    <source>
        <dbReference type="EMBL" id="RHH50019.1"/>
    </source>
</evidence>
<organism evidence="1 2">
    <name type="scientific">Bacteroides ovatus</name>
    <dbReference type="NCBI Taxonomy" id="28116"/>
    <lineage>
        <taxon>Bacteria</taxon>
        <taxon>Pseudomonadati</taxon>
        <taxon>Bacteroidota</taxon>
        <taxon>Bacteroidia</taxon>
        <taxon>Bacteroidales</taxon>
        <taxon>Bacteroidaceae</taxon>
        <taxon>Bacteroides</taxon>
    </lineage>
</organism>
<name>A0A414X799_BACOV</name>